<dbReference type="Gene3D" id="3.15.10.30">
    <property type="entry name" value="Haemolymph juvenile hormone binding protein"/>
    <property type="match status" value="1"/>
</dbReference>
<dbReference type="InterPro" id="IPR010562">
    <property type="entry name" value="Haemolymph_juvenile_hormone-bd"/>
</dbReference>
<evidence type="ECO:0000313" key="2">
    <source>
        <dbReference type="Proteomes" id="UP001329430"/>
    </source>
</evidence>
<name>A0AAN7Z5Z1_9COLE</name>
<dbReference type="Pfam" id="PF06585">
    <property type="entry name" value="JHBP"/>
    <property type="match status" value="1"/>
</dbReference>
<dbReference type="GO" id="GO:0005615">
    <property type="term" value="C:extracellular space"/>
    <property type="evidence" value="ECO:0007669"/>
    <property type="project" value="TreeGrafter"/>
</dbReference>
<organism evidence="1 2">
    <name type="scientific">Pyrocoelia pectoralis</name>
    <dbReference type="NCBI Taxonomy" id="417401"/>
    <lineage>
        <taxon>Eukaryota</taxon>
        <taxon>Metazoa</taxon>
        <taxon>Ecdysozoa</taxon>
        <taxon>Arthropoda</taxon>
        <taxon>Hexapoda</taxon>
        <taxon>Insecta</taxon>
        <taxon>Pterygota</taxon>
        <taxon>Neoptera</taxon>
        <taxon>Endopterygota</taxon>
        <taxon>Coleoptera</taxon>
        <taxon>Polyphaga</taxon>
        <taxon>Elateriformia</taxon>
        <taxon>Elateroidea</taxon>
        <taxon>Lampyridae</taxon>
        <taxon>Lampyrinae</taxon>
        <taxon>Pyrocoelia</taxon>
    </lineage>
</organism>
<dbReference type="SMART" id="SM00700">
    <property type="entry name" value="JHBP"/>
    <property type="match status" value="1"/>
</dbReference>
<dbReference type="PANTHER" id="PTHR11008">
    <property type="entry name" value="PROTEIN TAKEOUT-LIKE PROTEIN"/>
    <property type="match status" value="1"/>
</dbReference>
<comment type="caution">
    <text evidence="1">The sequence shown here is derived from an EMBL/GenBank/DDBJ whole genome shotgun (WGS) entry which is preliminary data.</text>
</comment>
<gene>
    <name evidence="1" type="ORF">RI129_012475</name>
</gene>
<dbReference type="InterPro" id="IPR038606">
    <property type="entry name" value="To_sf"/>
</dbReference>
<dbReference type="Proteomes" id="UP001329430">
    <property type="component" value="Chromosome 10"/>
</dbReference>
<reference evidence="1 2" key="1">
    <citation type="journal article" date="2024" name="Insects">
        <title>An Improved Chromosome-Level Genome Assembly of the Firefly Pyrocoelia pectoralis.</title>
        <authorList>
            <person name="Fu X."/>
            <person name="Meyer-Rochow V.B."/>
            <person name="Ballantyne L."/>
            <person name="Zhu X."/>
        </authorList>
    </citation>
    <scope>NUCLEOTIDE SEQUENCE [LARGE SCALE GENOMIC DNA]</scope>
    <source>
        <strain evidence="1">XCY_ONT2</strain>
    </source>
</reference>
<dbReference type="PANTHER" id="PTHR11008:SF32">
    <property type="entry name" value="CIRCADIAN CLOCK-CONTROLLED PROTEIN DAYWAKE-RELATED"/>
    <property type="match status" value="1"/>
</dbReference>
<dbReference type="AlphaFoldDB" id="A0AAN7Z5Z1"/>
<accession>A0AAN7Z5Z1</accession>
<dbReference type="EMBL" id="JAVRBK010000010">
    <property type="protein sequence ID" value="KAK5638180.1"/>
    <property type="molecule type" value="Genomic_DNA"/>
</dbReference>
<keyword evidence="2" id="KW-1185">Reference proteome</keyword>
<protein>
    <submittedName>
        <fullName evidence="1">Uncharacterized protein</fullName>
    </submittedName>
</protein>
<proteinExistence type="predicted"/>
<evidence type="ECO:0000313" key="1">
    <source>
        <dbReference type="EMBL" id="KAK5638180.1"/>
    </source>
</evidence>
<sequence>MIAVYLFVPLLGSSPLLPLHKFQLCKRSDPNINGCLKSAIQNGLSVLKDGSIRLGYFRFFLISNITRESYWLTASFSEVDFTAISSYSIHGQILFFHLDSEGKAEVNFTSMEGNVVNNRFRLHKIAVKIHPKGITFDLENIIQGQKKLSDDVNKVINDSWDVLFSEFELELDAIIGAIWLEYANNVLTYVPVLLDI</sequence>